<dbReference type="EMBL" id="LR134476">
    <property type="protein sequence ID" value="VEI13634.1"/>
    <property type="molecule type" value="Genomic_DNA"/>
</dbReference>
<proteinExistence type="predicted"/>
<sequence>MAFFRIHTIVSVLLNRLGKLFGLTAQQPFQMSELLSNEFAPAFY</sequence>
<evidence type="ECO:0000313" key="1">
    <source>
        <dbReference type="EMBL" id="VEI13634.1"/>
    </source>
</evidence>
<name>A0A448PFF8_9ACTO</name>
<gene>
    <name evidence="1" type="ORF">NCTC13354_01355</name>
</gene>
<reference evidence="1 2" key="1">
    <citation type="submission" date="2018-12" db="EMBL/GenBank/DDBJ databases">
        <authorList>
            <consortium name="Pathogen Informatics"/>
        </authorList>
    </citation>
    <scope>NUCLEOTIDE SEQUENCE [LARGE SCALE GENOMIC DNA]</scope>
    <source>
        <strain evidence="1 2">NCTC13354</strain>
    </source>
</reference>
<dbReference type="AlphaFoldDB" id="A0A448PFF8"/>
<keyword evidence="2" id="KW-1185">Reference proteome</keyword>
<dbReference type="Proteomes" id="UP000269542">
    <property type="component" value="Chromosome"/>
</dbReference>
<organism evidence="1 2">
    <name type="scientific">Trueperella bialowiezensis</name>
    <dbReference type="NCBI Taxonomy" id="312285"/>
    <lineage>
        <taxon>Bacteria</taxon>
        <taxon>Bacillati</taxon>
        <taxon>Actinomycetota</taxon>
        <taxon>Actinomycetes</taxon>
        <taxon>Actinomycetales</taxon>
        <taxon>Actinomycetaceae</taxon>
        <taxon>Trueperella</taxon>
    </lineage>
</organism>
<dbReference type="KEGG" id="tbw:NCTC13354_01355"/>
<evidence type="ECO:0000313" key="2">
    <source>
        <dbReference type="Proteomes" id="UP000269542"/>
    </source>
</evidence>
<accession>A0A448PFF8</accession>
<protein>
    <submittedName>
        <fullName evidence="1">Uncharacterized protein</fullName>
    </submittedName>
</protein>